<keyword evidence="3" id="KW-0121">Carboxypeptidase</keyword>
<feature type="domain" description="EF-hand" evidence="11">
    <location>
        <begin position="338"/>
        <end position="373"/>
    </location>
</feature>
<proteinExistence type="inferred from homology"/>
<dbReference type="GO" id="GO:0005615">
    <property type="term" value="C:extracellular space"/>
    <property type="evidence" value="ECO:0007669"/>
    <property type="project" value="TreeGrafter"/>
</dbReference>
<evidence type="ECO:0000256" key="1">
    <source>
        <dbReference type="ARBA" id="ARBA00001947"/>
    </source>
</evidence>
<protein>
    <submittedName>
        <fullName evidence="13">Uncharacterized protein</fullName>
    </submittedName>
</protein>
<reference evidence="14" key="1">
    <citation type="submission" date="2013-03" db="EMBL/GenBank/DDBJ databases">
        <title>The Genome Sequence of Anopheles minimus MINIMUS1.</title>
        <authorList>
            <consortium name="The Broad Institute Genomics Platform"/>
            <person name="Neafsey D.E."/>
            <person name="Walton C."/>
            <person name="Walker B."/>
            <person name="Young S.K."/>
            <person name="Zeng Q."/>
            <person name="Gargeya S."/>
            <person name="Fitzgerald M."/>
            <person name="Haas B."/>
            <person name="Abouelleil A."/>
            <person name="Allen A.W."/>
            <person name="Alvarado L."/>
            <person name="Arachchi H.M."/>
            <person name="Berlin A.M."/>
            <person name="Chapman S.B."/>
            <person name="Gainer-Dewar J."/>
            <person name="Goldberg J."/>
            <person name="Griggs A."/>
            <person name="Gujja S."/>
            <person name="Hansen M."/>
            <person name="Howarth C."/>
            <person name="Imamovic A."/>
            <person name="Ireland A."/>
            <person name="Larimer J."/>
            <person name="McCowan C."/>
            <person name="Murphy C."/>
            <person name="Pearson M."/>
            <person name="Poon T.W."/>
            <person name="Priest M."/>
            <person name="Roberts A."/>
            <person name="Saif S."/>
            <person name="Shea T."/>
            <person name="Sisk P."/>
            <person name="Sykes S."/>
            <person name="Wortman J."/>
            <person name="Nusbaum C."/>
            <person name="Birren B."/>
        </authorList>
    </citation>
    <scope>NUCLEOTIDE SEQUENCE [LARGE SCALE GENOMIC DNA]</scope>
    <source>
        <strain evidence="14">MINIMUS1</strain>
    </source>
</reference>
<evidence type="ECO:0000256" key="7">
    <source>
        <dbReference type="ARBA" id="ARBA00022801"/>
    </source>
</evidence>
<dbReference type="SUPFAM" id="SSF47473">
    <property type="entry name" value="EF-hand"/>
    <property type="match status" value="1"/>
</dbReference>
<evidence type="ECO:0000256" key="2">
    <source>
        <dbReference type="ARBA" id="ARBA00005988"/>
    </source>
</evidence>
<dbReference type="GO" id="GO:0008270">
    <property type="term" value="F:zinc ion binding"/>
    <property type="evidence" value="ECO:0007669"/>
    <property type="project" value="InterPro"/>
</dbReference>
<evidence type="ECO:0000256" key="5">
    <source>
        <dbReference type="ARBA" id="ARBA00022723"/>
    </source>
</evidence>
<evidence type="ECO:0000256" key="9">
    <source>
        <dbReference type="ARBA" id="ARBA00023049"/>
    </source>
</evidence>
<dbReference type="InterPro" id="IPR002048">
    <property type="entry name" value="EF_hand_dom"/>
</dbReference>
<dbReference type="InterPro" id="IPR000834">
    <property type="entry name" value="Peptidase_M14"/>
</dbReference>
<evidence type="ECO:0000259" key="11">
    <source>
        <dbReference type="PROSITE" id="PS50222"/>
    </source>
</evidence>
<keyword evidence="9" id="KW-0482">Metalloprotease</keyword>
<dbReference type="Pfam" id="PF00246">
    <property type="entry name" value="Peptidase_M14"/>
    <property type="match status" value="1"/>
</dbReference>
<keyword evidence="6" id="KW-0732">Signal</keyword>
<dbReference type="GO" id="GO:0006508">
    <property type="term" value="P:proteolysis"/>
    <property type="evidence" value="ECO:0007669"/>
    <property type="project" value="UniProtKB-KW"/>
</dbReference>
<keyword evidence="14" id="KW-1185">Reference proteome</keyword>
<evidence type="ECO:0000256" key="8">
    <source>
        <dbReference type="ARBA" id="ARBA00022833"/>
    </source>
</evidence>
<dbReference type="EnsemblMetazoa" id="AMIN006202-RA">
    <property type="protein sequence ID" value="AMIN006202-PA"/>
    <property type="gene ID" value="AMIN006202"/>
</dbReference>
<dbReference type="InterPro" id="IPR011992">
    <property type="entry name" value="EF-hand-dom_pair"/>
</dbReference>
<feature type="domain" description="Peptidase M14" evidence="12">
    <location>
        <begin position="13"/>
        <end position="297"/>
    </location>
</feature>
<evidence type="ECO:0000259" key="12">
    <source>
        <dbReference type="PROSITE" id="PS52035"/>
    </source>
</evidence>
<evidence type="ECO:0000256" key="3">
    <source>
        <dbReference type="ARBA" id="ARBA00022645"/>
    </source>
</evidence>
<sequence length="374" mass="42597">MSDVSDPSYILDHFLTYEETKEFLARIAQSFSDKVSMEKLGETALGRDIIMAVINTYAAKTVILVANLHAREWGTMSSALFIISQLVYNREQYQELSDIRWMIIPIANPDGYEYTRENDRYWSKNRSPQPGGTYGVDLNANFAHMWGKSNKYIDPDDRTYNGPNAFSEEETIAISALMEEMAFDTILFVDMHTFGNHIFHPWGHTPDPAPDAEKAKAVAFAGADAIRAKFQEYYTVGTPAALFQRVYGTSMDYCHILAINACVWFEMTNIGFQFEESRIESIAEEAWVGIRAMVMKANELSDLYDEKQIDFAEQLESVAYVLCGDGTVTYDKFCQIWHAKGILDKLYRLIDVDSTNLISTNQIMEFISNLTNSR</sequence>
<keyword evidence="8" id="KW-0862">Zinc</keyword>
<dbReference type="PROSITE" id="PS52035">
    <property type="entry name" value="PEPTIDASE_M14"/>
    <property type="match status" value="1"/>
</dbReference>
<dbReference type="PANTHER" id="PTHR11705">
    <property type="entry name" value="PROTEASE FAMILY M14 CARBOXYPEPTIDASE A,B"/>
    <property type="match status" value="1"/>
</dbReference>
<evidence type="ECO:0000256" key="10">
    <source>
        <dbReference type="PROSITE-ProRule" id="PRU01379"/>
    </source>
</evidence>
<dbReference type="Proteomes" id="UP000075920">
    <property type="component" value="Unassembled WGS sequence"/>
</dbReference>
<dbReference type="PROSITE" id="PS50222">
    <property type="entry name" value="EF_HAND_2"/>
    <property type="match status" value="1"/>
</dbReference>
<reference evidence="13" key="2">
    <citation type="submission" date="2020-05" db="UniProtKB">
        <authorList>
            <consortium name="EnsemblMetazoa"/>
        </authorList>
    </citation>
    <scope>IDENTIFICATION</scope>
    <source>
        <strain evidence="13">MINIMUS1</strain>
    </source>
</reference>
<keyword evidence="5" id="KW-0479">Metal-binding</keyword>
<dbReference type="GO" id="GO:0004181">
    <property type="term" value="F:metallocarboxypeptidase activity"/>
    <property type="evidence" value="ECO:0007669"/>
    <property type="project" value="InterPro"/>
</dbReference>
<comment type="similarity">
    <text evidence="2 10">Belongs to the peptidase M14 family.</text>
</comment>
<feature type="active site" description="Proton donor/acceptor" evidence="10">
    <location>
        <position position="266"/>
    </location>
</feature>
<evidence type="ECO:0000313" key="13">
    <source>
        <dbReference type="EnsemblMetazoa" id="AMIN006202-PA"/>
    </source>
</evidence>
<keyword evidence="7" id="KW-0378">Hydrolase</keyword>
<keyword evidence="4" id="KW-0645">Protease</keyword>
<organism evidence="13 14">
    <name type="scientific">Anopheles minimus</name>
    <dbReference type="NCBI Taxonomy" id="112268"/>
    <lineage>
        <taxon>Eukaryota</taxon>
        <taxon>Metazoa</taxon>
        <taxon>Ecdysozoa</taxon>
        <taxon>Arthropoda</taxon>
        <taxon>Hexapoda</taxon>
        <taxon>Insecta</taxon>
        <taxon>Pterygota</taxon>
        <taxon>Neoptera</taxon>
        <taxon>Endopterygota</taxon>
        <taxon>Diptera</taxon>
        <taxon>Nematocera</taxon>
        <taxon>Culicoidea</taxon>
        <taxon>Culicidae</taxon>
        <taxon>Anophelinae</taxon>
        <taxon>Anopheles</taxon>
    </lineage>
</organism>
<dbReference type="SMART" id="SM00631">
    <property type="entry name" value="Zn_pept"/>
    <property type="match status" value="1"/>
</dbReference>
<dbReference type="SUPFAM" id="SSF53187">
    <property type="entry name" value="Zn-dependent exopeptidases"/>
    <property type="match status" value="1"/>
</dbReference>
<dbReference type="AlphaFoldDB" id="A0A182W780"/>
<name>A0A182W780_9DIPT</name>
<dbReference type="PANTHER" id="PTHR11705:SF140">
    <property type="entry name" value="FI02848P-RELATED"/>
    <property type="match status" value="1"/>
</dbReference>
<evidence type="ECO:0000313" key="14">
    <source>
        <dbReference type="Proteomes" id="UP000075920"/>
    </source>
</evidence>
<dbReference type="STRING" id="112268.A0A182W780"/>
<evidence type="ECO:0000256" key="6">
    <source>
        <dbReference type="ARBA" id="ARBA00022729"/>
    </source>
</evidence>
<dbReference type="FunFam" id="3.40.630.10:FF:000084">
    <property type="entry name" value="Carboxypeptidase B2"/>
    <property type="match status" value="1"/>
</dbReference>
<dbReference type="VEuPathDB" id="VectorBase:AMIN006202"/>
<evidence type="ECO:0000256" key="4">
    <source>
        <dbReference type="ARBA" id="ARBA00022670"/>
    </source>
</evidence>
<dbReference type="GO" id="GO:0005509">
    <property type="term" value="F:calcium ion binding"/>
    <property type="evidence" value="ECO:0007669"/>
    <property type="project" value="InterPro"/>
</dbReference>
<dbReference type="Gene3D" id="3.40.630.10">
    <property type="entry name" value="Zn peptidases"/>
    <property type="match status" value="1"/>
</dbReference>
<accession>A0A182W780</accession>
<comment type="cofactor">
    <cofactor evidence="1">
        <name>Zn(2+)</name>
        <dbReference type="ChEBI" id="CHEBI:29105"/>
    </cofactor>
</comment>